<sequence>MAKEKSKTQYIFTELLHHLPFSIFGVCLGIVFMGVLTFIATLAQANTGLFASASGELFHVFHTSHVLLSAVATTAMFWKHDDRNIFKACLIGFLGSLMICGISDIFFPYIGGLILGHEMNIHICLIKNPGTIFPFAIVGVLAGLAVTANFEKSTEYSHSAHVFVSSVASILYLISFGLGDWIHSIGGVFLITIFAVMIPCCASDIVFPLTCTHRDCKHT</sequence>
<organism evidence="2">
    <name type="scientific">hydrothermal vent metagenome</name>
    <dbReference type="NCBI Taxonomy" id="652676"/>
    <lineage>
        <taxon>unclassified sequences</taxon>
        <taxon>metagenomes</taxon>
        <taxon>ecological metagenomes</taxon>
    </lineage>
</organism>
<feature type="transmembrane region" description="Helical" evidence="1">
    <location>
        <begin position="185"/>
        <end position="207"/>
    </location>
</feature>
<feature type="transmembrane region" description="Helical" evidence="1">
    <location>
        <begin position="57"/>
        <end position="78"/>
    </location>
</feature>
<accession>A0A3B1CYT8</accession>
<proteinExistence type="predicted"/>
<feature type="transmembrane region" description="Helical" evidence="1">
    <location>
        <begin position="162"/>
        <end position="179"/>
    </location>
</feature>
<feature type="transmembrane region" description="Helical" evidence="1">
    <location>
        <begin position="21"/>
        <end position="45"/>
    </location>
</feature>
<feature type="transmembrane region" description="Helical" evidence="1">
    <location>
        <begin position="131"/>
        <end position="150"/>
    </location>
</feature>
<evidence type="ECO:0000256" key="1">
    <source>
        <dbReference type="SAM" id="Phobius"/>
    </source>
</evidence>
<evidence type="ECO:0000313" key="2">
    <source>
        <dbReference type="EMBL" id="VAX35826.1"/>
    </source>
</evidence>
<feature type="transmembrane region" description="Helical" evidence="1">
    <location>
        <begin position="90"/>
        <end position="111"/>
    </location>
</feature>
<protein>
    <submittedName>
        <fullName evidence="2">Uncharacterized protein</fullName>
    </submittedName>
</protein>
<gene>
    <name evidence="2" type="ORF">MNBD_UNCLBAC01-340</name>
</gene>
<reference evidence="2" key="1">
    <citation type="submission" date="2018-06" db="EMBL/GenBank/DDBJ databases">
        <authorList>
            <person name="Zhirakovskaya E."/>
        </authorList>
    </citation>
    <scope>NUCLEOTIDE SEQUENCE</scope>
</reference>
<name>A0A3B1CYT8_9ZZZZ</name>
<keyword evidence="1" id="KW-1133">Transmembrane helix</keyword>
<dbReference type="AlphaFoldDB" id="A0A3B1CYT8"/>
<keyword evidence="1" id="KW-0472">Membrane</keyword>
<dbReference type="EMBL" id="UOGJ01000073">
    <property type="protein sequence ID" value="VAX35826.1"/>
    <property type="molecule type" value="Genomic_DNA"/>
</dbReference>
<keyword evidence="1" id="KW-0812">Transmembrane</keyword>